<dbReference type="PANTHER" id="PTHR34223:SF82">
    <property type="entry name" value="F-BOX DOMAIN-CONTAINING PROTEIN"/>
    <property type="match status" value="1"/>
</dbReference>
<dbReference type="OrthoDB" id="656793at2759"/>
<sequence>MELEGGDTMELDGAAAGRAHASGGGGGGSSAGDLDDRLSALPDSLLHTIMSFLKARQAVQTCVLGTRWRHLWRSVPCLDVDLDEFRAVPKPSNNNPDPDDDNSDVEFEEEDDDSDDGNNEETKNNEWDNFEDFADSLMHHCNIAQLDSLRLHVSKSRAPSFADKQAGGWLRRAMKYCTPGPCRQLEGLRSTDSWRLKRLYLCNVALDCRFAIHVSSACQSLEDLELDDCICAIHVISSNSLKSLVLKNCRWNVLAGIASPTLKRLVIAGGTNSSDVVLVIWAPTIARLCLDVPLRFAKRIAVN</sequence>
<dbReference type="HOGENOM" id="CLU_003068_7_0_1"/>
<organism evidence="3 4">
    <name type="scientific">Sorghum bicolor</name>
    <name type="common">Sorghum</name>
    <name type="synonym">Sorghum vulgare</name>
    <dbReference type="NCBI Taxonomy" id="4558"/>
    <lineage>
        <taxon>Eukaryota</taxon>
        <taxon>Viridiplantae</taxon>
        <taxon>Streptophyta</taxon>
        <taxon>Embryophyta</taxon>
        <taxon>Tracheophyta</taxon>
        <taxon>Spermatophyta</taxon>
        <taxon>Magnoliopsida</taxon>
        <taxon>Liliopsida</taxon>
        <taxon>Poales</taxon>
        <taxon>Poaceae</taxon>
        <taxon>PACMAD clade</taxon>
        <taxon>Panicoideae</taxon>
        <taxon>Andropogonodae</taxon>
        <taxon>Andropogoneae</taxon>
        <taxon>Sorghinae</taxon>
        <taxon>Sorghum</taxon>
    </lineage>
</organism>
<dbReference type="InterPro" id="IPR036047">
    <property type="entry name" value="F-box-like_dom_sf"/>
</dbReference>
<dbReference type="PANTHER" id="PTHR34223">
    <property type="entry name" value="OS11G0201299 PROTEIN"/>
    <property type="match status" value="1"/>
</dbReference>
<dbReference type="Proteomes" id="UP000000768">
    <property type="component" value="Chromosome 5"/>
</dbReference>
<evidence type="ECO:0000313" key="4">
    <source>
        <dbReference type="Proteomes" id="UP000000768"/>
    </source>
</evidence>
<dbReference type="SUPFAM" id="SSF52047">
    <property type="entry name" value="RNI-like"/>
    <property type="match status" value="1"/>
</dbReference>
<evidence type="ECO:0000313" key="3">
    <source>
        <dbReference type="EMBL" id="EES10060.1"/>
    </source>
</evidence>
<dbReference type="CDD" id="cd22160">
    <property type="entry name" value="F-box_AtFBL13-like"/>
    <property type="match status" value="1"/>
</dbReference>
<name>C5Y5V8_SORBI</name>
<dbReference type="Gramene" id="EES10060">
    <property type="protein sequence ID" value="EES10060"/>
    <property type="gene ID" value="SORBI_3005G178700"/>
</dbReference>
<dbReference type="KEGG" id="sbi:8074359"/>
<dbReference type="AlphaFoldDB" id="C5Y5V8"/>
<feature type="compositionally biased region" description="Acidic residues" evidence="1">
    <location>
        <begin position="97"/>
        <end position="119"/>
    </location>
</feature>
<feature type="region of interest" description="Disordered" evidence="1">
    <location>
        <begin position="86"/>
        <end position="125"/>
    </location>
</feature>
<feature type="domain" description="F-box/LRR-repeat protein 15/At3g58940/PEG3-like LRR" evidence="2">
    <location>
        <begin position="195"/>
        <end position="284"/>
    </location>
</feature>
<keyword evidence="4" id="KW-1185">Reference proteome</keyword>
<evidence type="ECO:0000259" key="2">
    <source>
        <dbReference type="Pfam" id="PF24758"/>
    </source>
</evidence>
<dbReference type="OMA" id="EWDNFED"/>
<reference evidence="4" key="2">
    <citation type="journal article" date="2018" name="Plant J.">
        <title>The Sorghum bicolor reference genome: improved assembly, gene annotations, a transcriptome atlas, and signatures of genome organization.</title>
        <authorList>
            <person name="McCormick R.F."/>
            <person name="Truong S.K."/>
            <person name="Sreedasyam A."/>
            <person name="Jenkins J."/>
            <person name="Shu S."/>
            <person name="Sims D."/>
            <person name="Kennedy M."/>
            <person name="Amirebrahimi M."/>
            <person name="Weers B.D."/>
            <person name="McKinley B."/>
            <person name="Mattison A."/>
            <person name="Morishige D.T."/>
            <person name="Grimwood J."/>
            <person name="Schmutz J."/>
            <person name="Mullet J.E."/>
        </authorList>
    </citation>
    <scope>NUCLEOTIDE SEQUENCE [LARGE SCALE GENOMIC DNA]</scope>
    <source>
        <strain evidence="4">cv. BTx623</strain>
    </source>
</reference>
<dbReference type="InterPro" id="IPR055411">
    <property type="entry name" value="LRR_FXL15/At3g58940/PEG3-like"/>
</dbReference>
<dbReference type="InterPro" id="IPR053781">
    <property type="entry name" value="F-box_AtFBL13-like"/>
</dbReference>
<reference evidence="3 4" key="1">
    <citation type="journal article" date="2009" name="Nature">
        <title>The Sorghum bicolor genome and the diversification of grasses.</title>
        <authorList>
            <person name="Paterson A.H."/>
            <person name="Bowers J.E."/>
            <person name="Bruggmann R."/>
            <person name="Dubchak I."/>
            <person name="Grimwood J."/>
            <person name="Gundlach H."/>
            <person name="Haberer G."/>
            <person name="Hellsten U."/>
            <person name="Mitros T."/>
            <person name="Poliakov A."/>
            <person name="Schmutz J."/>
            <person name="Spannagl M."/>
            <person name="Tang H."/>
            <person name="Wang X."/>
            <person name="Wicker T."/>
            <person name="Bharti A.K."/>
            <person name="Chapman J."/>
            <person name="Feltus F.A."/>
            <person name="Gowik U."/>
            <person name="Grigoriev I.V."/>
            <person name="Lyons E."/>
            <person name="Maher C.A."/>
            <person name="Martis M."/>
            <person name="Narechania A."/>
            <person name="Otillar R.P."/>
            <person name="Penning B.W."/>
            <person name="Salamov A.A."/>
            <person name="Wang Y."/>
            <person name="Zhang L."/>
            <person name="Carpita N.C."/>
            <person name="Freeling M."/>
            <person name="Gingle A.R."/>
            <person name="Hash C.T."/>
            <person name="Keller B."/>
            <person name="Klein P."/>
            <person name="Kresovich S."/>
            <person name="McCann M.C."/>
            <person name="Ming R."/>
            <person name="Peterson D.G."/>
            <person name="Mehboob-ur-Rahman"/>
            <person name="Ware D."/>
            <person name="Westhoff P."/>
            <person name="Mayer K.F."/>
            <person name="Messing J."/>
            <person name="Rokhsar D.S."/>
        </authorList>
    </citation>
    <scope>NUCLEOTIDE SEQUENCE [LARGE SCALE GENOMIC DNA]</scope>
    <source>
        <strain evidence="4">cv. BTx623</strain>
    </source>
</reference>
<accession>C5Y5V8</accession>
<protein>
    <recommendedName>
        <fullName evidence="2">F-box/LRR-repeat protein 15/At3g58940/PEG3-like LRR domain-containing protein</fullName>
    </recommendedName>
</protein>
<dbReference type="SUPFAM" id="SSF81383">
    <property type="entry name" value="F-box domain"/>
    <property type="match status" value="1"/>
</dbReference>
<gene>
    <name evidence="3" type="ORF">SORBI_3005G178700</name>
</gene>
<evidence type="ECO:0000256" key="1">
    <source>
        <dbReference type="SAM" id="MobiDB-lite"/>
    </source>
</evidence>
<dbReference type="InParanoid" id="C5Y5V8"/>
<dbReference type="Pfam" id="PF24758">
    <property type="entry name" value="LRR_At5g56370"/>
    <property type="match status" value="1"/>
</dbReference>
<proteinExistence type="predicted"/>
<dbReference type="STRING" id="4558.C5Y5V8"/>
<dbReference type="Gene3D" id="1.20.1280.50">
    <property type="match status" value="1"/>
</dbReference>
<dbReference type="InterPro" id="IPR053197">
    <property type="entry name" value="F-box_SCFL_complex_component"/>
</dbReference>
<dbReference type="EMBL" id="CM000764">
    <property type="protein sequence ID" value="EES10060.1"/>
    <property type="molecule type" value="Genomic_DNA"/>
</dbReference>